<evidence type="ECO:0000256" key="1">
    <source>
        <dbReference type="ARBA" id="ARBA00004127"/>
    </source>
</evidence>
<gene>
    <name evidence="7" type="ORF">PBF_19628</name>
</gene>
<comment type="caution">
    <text evidence="7">The sequence shown here is derived from an EMBL/GenBank/DDBJ whole genome shotgun (WGS) entry which is preliminary data.</text>
</comment>
<proteinExistence type="predicted"/>
<dbReference type="Pfam" id="PF06803">
    <property type="entry name" value="DUF1232"/>
    <property type="match status" value="1"/>
</dbReference>
<dbReference type="AlphaFoldDB" id="W7KPF1"/>
<evidence type="ECO:0000313" key="7">
    <source>
        <dbReference type="EMBL" id="EWG09340.1"/>
    </source>
</evidence>
<keyword evidence="4" id="KW-0472">Membrane</keyword>
<dbReference type="eggNOG" id="COG3339">
    <property type="taxonomic scope" value="Bacteria"/>
</dbReference>
<organism evidence="7 8">
    <name type="scientific">Cytobacillus firmus DS1</name>
    <dbReference type="NCBI Taxonomy" id="1307436"/>
    <lineage>
        <taxon>Bacteria</taxon>
        <taxon>Bacillati</taxon>
        <taxon>Bacillota</taxon>
        <taxon>Bacilli</taxon>
        <taxon>Bacillales</taxon>
        <taxon>Bacillaceae</taxon>
        <taxon>Cytobacillus</taxon>
    </lineage>
</organism>
<evidence type="ECO:0000256" key="5">
    <source>
        <dbReference type="SAM" id="MobiDB-lite"/>
    </source>
</evidence>
<accession>W7KPF1</accession>
<keyword evidence="2" id="KW-0812">Transmembrane</keyword>
<feature type="domain" description="DUF1232" evidence="6">
    <location>
        <begin position="94"/>
        <end position="129"/>
    </location>
</feature>
<feature type="region of interest" description="Disordered" evidence="5">
    <location>
        <begin position="1"/>
        <end position="21"/>
    </location>
</feature>
<dbReference type="EMBL" id="APVL01000018">
    <property type="protein sequence ID" value="EWG09340.1"/>
    <property type="molecule type" value="Genomic_DNA"/>
</dbReference>
<dbReference type="InterPro" id="IPR010652">
    <property type="entry name" value="DUF1232"/>
</dbReference>
<name>W7KPF1_CYTFI</name>
<evidence type="ECO:0000256" key="3">
    <source>
        <dbReference type="ARBA" id="ARBA00022989"/>
    </source>
</evidence>
<evidence type="ECO:0000259" key="6">
    <source>
        <dbReference type="Pfam" id="PF06803"/>
    </source>
</evidence>
<sequence>MLDKFRKKNQQDLTGTQEDANIEELTFEEAKVEELKNEAENMEIEAIQQHDKHYTDDSFWNKLQKFSKKAGSTIVYAVLILYYTMQKPEVPFKVKATIAGALGYFILPLDLIPDVAMGIGFVDDLSIITVALFQAAMYVDQDVKKQAKDKLTDWFGEGVDTSEIDNKLNIEK</sequence>
<evidence type="ECO:0000256" key="2">
    <source>
        <dbReference type="ARBA" id="ARBA00022692"/>
    </source>
</evidence>
<keyword evidence="3" id="KW-1133">Transmembrane helix</keyword>
<dbReference type="GO" id="GO:0012505">
    <property type="term" value="C:endomembrane system"/>
    <property type="evidence" value="ECO:0007669"/>
    <property type="project" value="UniProtKB-SubCell"/>
</dbReference>
<dbReference type="Proteomes" id="UP000019270">
    <property type="component" value="Unassembled WGS sequence"/>
</dbReference>
<reference evidence="8" key="1">
    <citation type="submission" date="2013-03" db="EMBL/GenBank/DDBJ databases">
        <title>Draft genome sequence of Bacillus firmus DS1.</title>
        <authorList>
            <person name="Peng D."/>
            <person name="Zhu L."/>
            <person name="Sun M."/>
        </authorList>
    </citation>
    <scope>NUCLEOTIDE SEQUENCE [LARGE SCALE GENOMIC DNA]</scope>
    <source>
        <strain evidence="8">DS1</strain>
    </source>
</reference>
<comment type="subcellular location">
    <subcellularLocation>
        <location evidence="1">Endomembrane system</location>
        <topology evidence="1">Multi-pass membrane protein</topology>
    </subcellularLocation>
</comment>
<protein>
    <recommendedName>
        <fullName evidence="6">DUF1232 domain-containing protein</fullName>
    </recommendedName>
</protein>
<evidence type="ECO:0000313" key="8">
    <source>
        <dbReference type="Proteomes" id="UP000019270"/>
    </source>
</evidence>
<dbReference type="PATRIC" id="fig|1307436.3.peg.4200"/>
<evidence type="ECO:0000256" key="4">
    <source>
        <dbReference type="ARBA" id="ARBA00023136"/>
    </source>
</evidence>
<reference evidence="7 8" key="2">
    <citation type="journal article" date="2016" name="Sci. Rep.">
        <title>A novel serine protease, Sep1, from Bacillus firmus DS-1 has nematicidal activity and degrades multiple intestinal-associated nematode proteins.</title>
        <authorList>
            <person name="Geng C."/>
            <person name="Nie X."/>
            <person name="Tang Z."/>
            <person name="Zhang Y."/>
            <person name="Lin J."/>
            <person name="Sun M."/>
            <person name="Peng D."/>
        </authorList>
    </citation>
    <scope>NUCLEOTIDE SEQUENCE [LARGE SCALE GENOMIC DNA]</scope>
    <source>
        <strain evidence="7 8">DS1</strain>
    </source>
</reference>